<protein>
    <recommendedName>
        <fullName evidence="2">Late embryogenesis abundant protein LEA-2 subgroup domain-containing protein</fullName>
    </recommendedName>
</protein>
<name>R7WAQ6_AEGTA</name>
<dbReference type="PANTHER" id="PTHR33994:SF39">
    <property type="entry name" value="OS01G0712400 PROTEIN"/>
    <property type="match status" value="1"/>
</dbReference>
<sequence length="188" mass="20669">MNGRNDADVASWEENLTTARFIVGSTIMTAMTVFLIVYTFTGHTSKLAKVSVELAAFDGLDATLGRTVSPAFNLTVHVKNNLSWQAWCSNGGEVVVSYLGVALAWGDVSVFCVPRSATTELTVLPWGWEVGLSEDLHRRLVSESQTHTAEVLVEVRMFDPGSWMLCETETHHSTSSHTFKLMLRDSDG</sequence>
<reference evidence="1" key="1">
    <citation type="submission" date="2015-06" db="UniProtKB">
        <authorList>
            <consortium name="EnsemblPlants"/>
        </authorList>
    </citation>
    <scope>IDENTIFICATION</scope>
</reference>
<dbReference type="EnsemblPlants" id="EMT19502">
    <property type="protein sequence ID" value="EMT19502"/>
    <property type="gene ID" value="F775_04524"/>
</dbReference>
<evidence type="ECO:0000313" key="1">
    <source>
        <dbReference type="EnsemblPlants" id="EMT19502"/>
    </source>
</evidence>
<proteinExistence type="predicted"/>
<evidence type="ECO:0008006" key="2">
    <source>
        <dbReference type="Google" id="ProtNLM"/>
    </source>
</evidence>
<dbReference type="PANTHER" id="PTHR33994">
    <property type="entry name" value="OS04G0515000 PROTEIN"/>
    <property type="match status" value="1"/>
</dbReference>
<dbReference type="AlphaFoldDB" id="R7WAQ6"/>
<organism evidence="1">
    <name type="scientific">Aegilops tauschii</name>
    <name type="common">Tausch's goatgrass</name>
    <name type="synonym">Aegilops squarrosa</name>
    <dbReference type="NCBI Taxonomy" id="37682"/>
    <lineage>
        <taxon>Eukaryota</taxon>
        <taxon>Viridiplantae</taxon>
        <taxon>Streptophyta</taxon>
        <taxon>Embryophyta</taxon>
        <taxon>Tracheophyta</taxon>
        <taxon>Spermatophyta</taxon>
        <taxon>Magnoliopsida</taxon>
        <taxon>Liliopsida</taxon>
        <taxon>Poales</taxon>
        <taxon>Poaceae</taxon>
        <taxon>BOP clade</taxon>
        <taxon>Pooideae</taxon>
        <taxon>Triticodae</taxon>
        <taxon>Triticeae</taxon>
        <taxon>Triticinae</taxon>
        <taxon>Aegilops</taxon>
    </lineage>
</organism>
<accession>R7WAQ6</accession>